<dbReference type="Proteomes" id="UP001432322">
    <property type="component" value="Unassembled WGS sequence"/>
</dbReference>
<gene>
    <name evidence="1" type="ORF">PFISCL1PPCAC_1398</name>
</gene>
<keyword evidence="2" id="KW-1185">Reference proteome</keyword>
<reference evidence="1" key="1">
    <citation type="submission" date="2023-10" db="EMBL/GenBank/DDBJ databases">
        <title>Genome assembly of Pristionchus species.</title>
        <authorList>
            <person name="Yoshida K."/>
            <person name="Sommer R.J."/>
        </authorList>
    </citation>
    <scope>NUCLEOTIDE SEQUENCE</scope>
    <source>
        <strain evidence="1">RS5133</strain>
    </source>
</reference>
<protein>
    <submittedName>
        <fullName evidence="1">Uncharacterized protein</fullName>
    </submittedName>
</protein>
<dbReference type="EMBL" id="BTSY01000001">
    <property type="protein sequence ID" value="GMT10101.1"/>
    <property type="molecule type" value="Genomic_DNA"/>
</dbReference>
<feature type="non-terminal residue" evidence="1">
    <location>
        <position position="1"/>
    </location>
</feature>
<accession>A0AAV5UUE5</accession>
<comment type="caution">
    <text evidence="1">The sequence shown here is derived from an EMBL/GenBank/DDBJ whole genome shotgun (WGS) entry which is preliminary data.</text>
</comment>
<evidence type="ECO:0000313" key="1">
    <source>
        <dbReference type="EMBL" id="GMT10101.1"/>
    </source>
</evidence>
<sequence>SGNIVTDFMCRKNHLCTVQNPLVSKCNTEDHLCEEVAFHDLNNEACNVKMIVDATGTITVISDLQCNLKKESGMRKQLIVAG</sequence>
<organism evidence="1 2">
    <name type="scientific">Pristionchus fissidentatus</name>
    <dbReference type="NCBI Taxonomy" id="1538716"/>
    <lineage>
        <taxon>Eukaryota</taxon>
        <taxon>Metazoa</taxon>
        <taxon>Ecdysozoa</taxon>
        <taxon>Nematoda</taxon>
        <taxon>Chromadorea</taxon>
        <taxon>Rhabditida</taxon>
        <taxon>Rhabditina</taxon>
        <taxon>Diplogasteromorpha</taxon>
        <taxon>Diplogasteroidea</taxon>
        <taxon>Neodiplogasteridae</taxon>
        <taxon>Pristionchus</taxon>
    </lineage>
</organism>
<name>A0AAV5UUE5_9BILA</name>
<dbReference type="AlphaFoldDB" id="A0AAV5UUE5"/>
<proteinExistence type="predicted"/>
<evidence type="ECO:0000313" key="2">
    <source>
        <dbReference type="Proteomes" id="UP001432322"/>
    </source>
</evidence>